<comment type="similarity">
    <text evidence="3">Belongs to the gamma-BBH/TMLD family.</text>
</comment>
<evidence type="ECO:0000256" key="2">
    <source>
        <dbReference type="ARBA" id="ARBA00005022"/>
    </source>
</evidence>
<dbReference type="GeneID" id="100369969"/>
<comment type="pathway">
    <text evidence="2">Amine and polyamine biosynthesis; carnitine biosynthesis.</text>
</comment>
<accession>A0ABM0GTE6</accession>
<dbReference type="Gene3D" id="3.60.130.10">
    <property type="entry name" value="Clavaminate synthase-like"/>
    <property type="match status" value="1"/>
</dbReference>
<evidence type="ECO:0000313" key="11">
    <source>
        <dbReference type="Proteomes" id="UP000694865"/>
    </source>
</evidence>
<dbReference type="InterPro" id="IPR050411">
    <property type="entry name" value="AlphaKG_dependent_hydroxylases"/>
</dbReference>
<keyword evidence="5" id="KW-0124">Carnitine biosynthesis</keyword>
<protein>
    <submittedName>
        <fullName evidence="12">Gamma-butyrobetaine dioxygenase-like</fullName>
    </submittedName>
</protein>
<sequence>MQSATCVDEDRQIKAIFTDGLQSKYPYIWLLDNCRCTQCYVHSANQRLVPFSQLDFRAVPESVTLTPDGSHLSIKWSKGHIGDYSVDWLRTHQFDSSKPDEVAEPQLHIWGSEMVNTIPTYDFEGILNNEAELYKWLDSLNASGLALIKNVPQETGQIKRVAKRVSFLKPTNYGVCFSVKSKMNPSNTAYTAAGLSLHTDLSNYNHAPGVQMLHCIQQYDGEGGDSEFTDGFKAAIQLKKENPKAFEILTTTWLNFSDIGIDYYSYHFNRQSPTICLGRKGNIEEIAYSRTSLSSMMYIPVEQVESVYEALKAFSDIMYNKENIIKFKMESGDMVAFNNIRVLHGRSAFKVEQRSSRHLEGGYIDWDEIHSRMRVLKANLQI</sequence>
<reference evidence="12" key="1">
    <citation type="submission" date="2025-08" db="UniProtKB">
        <authorList>
            <consortium name="RefSeq"/>
        </authorList>
    </citation>
    <scope>IDENTIFICATION</scope>
    <source>
        <tissue evidence="12">Testes</tissue>
    </source>
</reference>
<keyword evidence="6" id="KW-0223">Dioxygenase</keyword>
<dbReference type="InterPro" id="IPR010376">
    <property type="entry name" value="GBBH-like_N"/>
</dbReference>
<dbReference type="CDD" id="cd00250">
    <property type="entry name" value="CAS_like"/>
    <property type="match status" value="1"/>
</dbReference>
<name>A0ABM0GTE6_SACKO</name>
<evidence type="ECO:0000259" key="10">
    <source>
        <dbReference type="Pfam" id="PF06155"/>
    </source>
</evidence>
<keyword evidence="4" id="KW-0479">Metal-binding</keyword>
<dbReference type="InterPro" id="IPR003819">
    <property type="entry name" value="TauD/TfdA-like"/>
</dbReference>
<evidence type="ECO:0000256" key="5">
    <source>
        <dbReference type="ARBA" id="ARBA00022873"/>
    </source>
</evidence>
<keyword evidence="8" id="KW-0408">Iron</keyword>
<dbReference type="Proteomes" id="UP000694865">
    <property type="component" value="Unplaced"/>
</dbReference>
<feature type="domain" description="TauD/TfdA-like" evidence="9">
    <location>
        <begin position="120"/>
        <end position="363"/>
    </location>
</feature>
<dbReference type="SUPFAM" id="SSF51197">
    <property type="entry name" value="Clavaminate synthase-like"/>
    <property type="match status" value="1"/>
</dbReference>
<evidence type="ECO:0000256" key="8">
    <source>
        <dbReference type="ARBA" id="ARBA00023004"/>
    </source>
</evidence>
<evidence type="ECO:0000256" key="4">
    <source>
        <dbReference type="ARBA" id="ARBA00022723"/>
    </source>
</evidence>
<feature type="domain" description="Gamma-butyrobetaine hydroxylase-like N-terminal" evidence="10">
    <location>
        <begin position="9"/>
        <end position="90"/>
    </location>
</feature>
<evidence type="ECO:0000256" key="1">
    <source>
        <dbReference type="ARBA" id="ARBA00001954"/>
    </source>
</evidence>
<keyword evidence="7" id="KW-0560">Oxidoreductase</keyword>
<dbReference type="Gene3D" id="3.30.2020.30">
    <property type="match status" value="1"/>
</dbReference>
<comment type="cofactor">
    <cofactor evidence="1">
        <name>Fe(2+)</name>
        <dbReference type="ChEBI" id="CHEBI:29033"/>
    </cofactor>
</comment>
<evidence type="ECO:0000259" key="9">
    <source>
        <dbReference type="Pfam" id="PF02668"/>
    </source>
</evidence>
<dbReference type="InterPro" id="IPR042098">
    <property type="entry name" value="TauD-like_sf"/>
</dbReference>
<evidence type="ECO:0000256" key="3">
    <source>
        <dbReference type="ARBA" id="ARBA00008654"/>
    </source>
</evidence>
<gene>
    <name evidence="12" type="primary">LOC100369969</name>
</gene>
<evidence type="ECO:0000256" key="6">
    <source>
        <dbReference type="ARBA" id="ARBA00022964"/>
    </source>
</evidence>
<proteinExistence type="inferred from homology"/>
<dbReference type="PANTHER" id="PTHR10696">
    <property type="entry name" value="GAMMA-BUTYROBETAINE HYDROXYLASE-RELATED"/>
    <property type="match status" value="1"/>
</dbReference>
<dbReference type="Pfam" id="PF02668">
    <property type="entry name" value="TauD"/>
    <property type="match status" value="1"/>
</dbReference>
<evidence type="ECO:0000313" key="12">
    <source>
        <dbReference type="RefSeq" id="XP_002736971.1"/>
    </source>
</evidence>
<evidence type="ECO:0000256" key="7">
    <source>
        <dbReference type="ARBA" id="ARBA00023002"/>
    </source>
</evidence>
<keyword evidence="11" id="KW-1185">Reference proteome</keyword>
<dbReference type="PANTHER" id="PTHR10696:SF33">
    <property type="entry name" value="GAMMA-BUTYROBETAINE DIOXYGENASE"/>
    <property type="match status" value="1"/>
</dbReference>
<dbReference type="RefSeq" id="XP_002736971.1">
    <property type="nucleotide sequence ID" value="XM_002736925.1"/>
</dbReference>
<organism evidence="11 12">
    <name type="scientific">Saccoglossus kowalevskii</name>
    <name type="common">Acorn worm</name>
    <dbReference type="NCBI Taxonomy" id="10224"/>
    <lineage>
        <taxon>Eukaryota</taxon>
        <taxon>Metazoa</taxon>
        <taxon>Hemichordata</taxon>
        <taxon>Enteropneusta</taxon>
        <taxon>Harrimaniidae</taxon>
        <taxon>Saccoglossus</taxon>
    </lineage>
</organism>
<dbReference type="InterPro" id="IPR038492">
    <property type="entry name" value="GBBH-like_N_sf"/>
</dbReference>
<dbReference type="Pfam" id="PF06155">
    <property type="entry name" value="GBBH-like_N"/>
    <property type="match status" value="1"/>
</dbReference>